<reference evidence="2" key="1">
    <citation type="journal article" date="2019" name="Int. J. Syst. Evol. Microbiol.">
        <title>The Global Catalogue of Microorganisms (GCM) 10K type strain sequencing project: providing services to taxonomists for standard genome sequencing and annotation.</title>
        <authorList>
            <consortium name="The Broad Institute Genomics Platform"/>
            <consortium name="The Broad Institute Genome Sequencing Center for Infectious Disease"/>
            <person name="Wu L."/>
            <person name="Ma J."/>
        </authorList>
    </citation>
    <scope>NUCLEOTIDE SEQUENCE [LARGE SCALE GENOMIC DNA]</scope>
    <source>
        <strain evidence="2">CGMCC 1.12479</strain>
    </source>
</reference>
<sequence length="283" mass="32781">MTDISKSYKELGIPYFKEVFDLLDETFKARGIPYYLIGATAIALELLKDGIKPARGTKDIDFAIMISSKSEYEDFIKDLEKKGFIKVTAPWTFRHPEFDIVIDVMPFGEIEENYTANFDQRQTDLHVLGLKEVMSEPMQVYVEEIMINIPALHGIIILKLIAWSDRPEERENDLGDILLIIPKYYMLMWNHILDDHFDLLEDLKSDGEKSQRLIASRVLGREAAIILRKSDQVKEKVYGLLEENLSKGFESIIAKDWAVKLNEPIEYTLSLMYSFFNGIKERI</sequence>
<keyword evidence="2" id="KW-1185">Reference proteome</keyword>
<evidence type="ECO:0008006" key="3">
    <source>
        <dbReference type="Google" id="ProtNLM"/>
    </source>
</evidence>
<proteinExistence type="predicted"/>
<dbReference type="RefSeq" id="WP_188441627.1">
    <property type="nucleotide sequence ID" value="NZ_BMFD01000004.1"/>
</dbReference>
<comment type="caution">
    <text evidence="1">The sequence shown here is derived from an EMBL/GenBank/DDBJ whole genome shotgun (WGS) entry which is preliminary data.</text>
</comment>
<dbReference type="Proteomes" id="UP000635885">
    <property type="component" value="Unassembled WGS sequence"/>
</dbReference>
<evidence type="ECO:0000313" key="2">
    <source>
        <dbReference type="Proteomes" id="UP000635885"/>
    </source>
</evidence>
<organism evidence="1 2">
    <name type="scientific">Belliella aquatica</name>
    <dbReference type="NCBI Taxonomy" id="1323734"/>
    <lineage>
        <taxon>Bacteria</taxon>
        <taxon>Pseudomonadati</taxon>
        <taxon>Bacteroidota</taxon>
        <taxon>Cytophagia</taxon>
        <taxon>Cytophagales</taxon>
        <taxon>Cyclobacteriaceae</taxon>
        <taxon>Belliella</taxon>
    </lineage>
</organism>
<dbReference type="EMBL" id="BMFD01000004">
    <property type="protein sequence ID" value="GGC37751.1"/>
    <property type="molecule type" value="Genomic_DNA"/>
</dbReference>
<evidence type="ECO:0000313" key="1">
    <source>
        <dbReference type="EMBL" id="GGC37751.1"/>
    </source>
</evidence>
<gene>
    <name evidence="1" type="ORF">GCM10010993_15770</name>
</gene>
<protein>
    <recommendedName>
        <fullName evidence="3">Nucleotidyl transferase AbiEii toxin, Type IV TA system</fullName>
    </recommendedName>
</protein>
<accession>A0ABQ1MBJ1</accession>
<name>A0ABQ1MBJ1_9BACT</name>